<dbReference type="GO" id="GO:0030163">
    <property type="term" value="P:protein catabolic process"/>
    <property type="evidence" value="ECO:0007669"/>
    <property type="project" value="UniProtKB-ARBA"/>
</dbReference>
<evidence type="ECO:0000259" key="2">
    <source>
        <dbReference type="PROSITE" id="PS50144"/>
    </source>
</evidence>
<feature type="domain" description="MATH" evidence="2">
    <location>
        <begin position="11"/>
        <end position="141"/>
    </location>
</feature>
<dbReference type="EMBL" id="BGPR01004559">
    <property type="protein sequence ID" value="GBN00883.1"/>
    <property type="molecule type" value="Genomic_DNA"/>
</dbReference>
<dbReference type="PROSITE" id="PS50144">
    <property type="entry name" value="MATH"/>
    <property type="match status" value="1"/>
</dbReference>
<dbReference type="Pfam" id="PF00651">
    <property type="entry name" value="BTB"/>
    <property type="match status" value="1"/>
</dbReference>
<keyword evidence="4" id="KW-1185">Reference proteome</keyword>
<sequence length="503" mass="58237">MASKTYDETSGCTFQWKIENISHCWLKRQGMIDSPRFIADALEGTKWFLRLYPAGWASENYIGILLCRENVCVGPYSIKVNFQISILDKDGSVLKERIESERHYCKDFTFGCYEYEERGKVFVTEREAFLPKDTLTVQCTIWNTDEKPVKSKHLCARTVFMVKRRNFMWRIDNFSTLKSGLQNKFKDNLIEFDLVLNEGLDFEKKLVININSFDESIKYFSFKISTVDSKGEKENCGNHEYFAGDLKRGILCTILFTKKLMANKSRYLPNDVLSLYCKYVYSTGSVLYEHCGYGVISPDVTNAKVESGNECTIGKEKSQIIPVILNDLKSMYNDQIFSDTELRTSTQAFPAHKNILSARSPVFRKMFSNDMKEKNIGHVDIHDLEDNTVHRMLLFIYTDTLEDMPWEDACKLYAAADKYQILFLRSSCSSFLKDNLCANKACEVLVLADRHQDDDLKSAVQDFILRHDKEVFGSLEWKDFIEANSKLAADMMYRFTLSKIYEP</sequence>
<dbReference type="Gene3D" id="2.60.210.10">
    <property type="entry name" value="Apoptosis, Tumor Necrosis Factor Receptor Associated Protein 2, Chain A"/>
    <property type="match status" value="1"/>
</dbReference>
<evidence type="ECO:0000313" key="3">
    <source>
        <dbReference type="EMBL" id="GBN00883.1"/>
    </source>
</evidence>
<dbReference type="SMART" id="SM00225">
    <property type="entry name" value="BTB"/>
    <property type="match status" value="1"/>
</dbReference>
<dbReference type="PROSITE" id="PS50097">
    <property type="entry name" value="BTB"/>
    <property type="match status" value="1"/>
</dbReference>
<organism evidence="3 4">
    <name type="scientific">Araneus ventricosus</name>
    <name type="common">Orbweaver spider</name>
    <name type="synonym">Epeira ventricosa</name>
    <dbReference type="NCBI Taxonomy" id="182803"/>
    <lineage>
        <taxon>Eukaryota</taxon>
        <taxon>Metazoa</taxon>
        <taxon>Ecdysozoa</taxon>
        <taxon>Arthropoda</taxon>
        <taxon>Chelicerata</taxon>
        <taxon>Arachnida</taxon>
        <taxon>Araneae</taxon>
        <taxon>Araneomorphae</taxon>
        <taxon>Entelegynae</taxon>
        <taxon>Araneoidea</taxon>
        <taxon>Araneidae</taxon>
        <taxon>Araneus</taxon>
    </lineage>
</organism>
<accession>A0A4Y2KHK9</accession>
<dbReference type="Gene3D" id="3.30.710.10">
    <property type="entry name" value="Potassium Channel Kv1.1, Chain A"/>
    <property type="match status" value="1"/>
</dbReference>
<dbReference type="OrthoDB" id="6502464at2759"/>
<evidence type="ECO:0000259" key="1">
    <source>
        <dbReference type="PROSITE" id="PS50097"/>
    </source>
</evidence>
<comment type="caution">
    <text evidence="3">The sequence shown here is derived from an EMBL/GenBank/DDBJ whole genome shotgun (WGS) entry which is preliminary data.</text>
</comment>
<dbReference type="PANTHER" id="PTHR24413">
    <property type="entry name" value="SPECKLE-TYPE POZ PROTEIN"/>
    <property type="match status" value="1"/>
</dbReference>
<name>A0A4Y2KHK9_ARAVE</name>
<dbReference type="SUPFAM" id="SSF49599">
    <property type="entry name" value="TRAF domain-like"/>
    <property type="match status" value="1"/>
</dbReference>
<dbReference type="InterPro" id="IPR000210">
    <property type="entry name" value="BTB/POZ_dom"/>
</dbReference>
<dbReference type="Pfam" id="PF22486">
    <property type="entry name" value="MATH_2"/>
    <property type="match status" value="1"/>
</dbReference>
<dbReference type="SUPFAM" id="SSF54695">
    <property type="entry name" value="POZ domain"/>
    <property type="match status" value="1"/>
</dbReference>
<dbReference type="InterPro" id="IPR011333">
    <property type="entry name" value="SKP1/BTB/POZ_sf"/>
</dbReference>
<dbReference type="AlphaFoldDB" id="A0A4Y2KHK9"/>
<gene>
    <name evidence="3" type="primary">Gm9125_6</name>
    <name evidence="3" type="ORF">AVEN_215655_1</name>
</gene>
<reference evidence="3 4" key="1">
    <citation type="journal article" date="2019" name="Sci. Rep.">
        <title>Orb-weaving spider Araneus ventricosus genome elucidates the spidroin gene catalogue.</title>
        <authorList>
            <person name="Kono N."/>
            <person name="Nakamura H."/>
            <person name="Ohtoshi R."/>
            <person name="Moran D.A.P."/>
            <person name="Shinohara A."/>
            <person name="Yoshida Y."/>
            <person name="Fujiwara M."/>
            <person name="Mori M."/>
            <person name="Tomita M."/>
            <person name="Arakawa K."/>
        </authorList>
    </citation>
    <scope>NUCLEOTIDE SEQUENCE [LARGE SCALE GENOMIC DNA]</scope>
</reference>
<feature type="domain" description="BTB" evidence="1">
    <location>
        <begin position="338"/>
        <end position="405"/>
    </location>
</feature>
<evidence type="ECO:0000313" key="4">
    <source>
        <dbReference type="Proteomes" id="UP000499080"/>
    </source>
</evidence>
<dbReference type="InterPro" id="IPR002083">
    <property type="entry name" value="MATH/TRAF_dom"/>
</dbReference>
<dbReference type="CDD" id="cd00121">
    <property type="entry name" value="MATH"/>
    <property type="match status" value="1"/>
</dbReference>
<protein>
    <submittedName>
        <fullName evidence="3">TD and POZ domain-containing protein 1-like</fullName>
    </submittedName>
</protein>
<dbReference type="Gene3D" id="1.25.40.420">
    <property type="match status" value="1"/>
</dbReference>
<dbReference type="InterPro" id="IPR008974">
    <property type="entry name" value="TRAF-like"/>
</dbReference>
<dbReference type="Proteomes" id="UP000499080">
    <property type="component" value="Unassembled WGS sequence"/>
</dbReference>
<proteinExistence type="predicted"/>